<proteinExistence type="predicted"/>
<keyword evidence="2" id="KW-1185">Reference proteome</keyword>
<evidence type="ECO:0000313" key="2">
    <source>
        <dbReference type="Proteomes" id="UP000242519"/>
    </source>
</evidence>
<dbReference type="EMBL" id="MZNU01000281">
    <property type="protein sequence ID" value="OWP01207.1"/>
    <property type="molecule type" value="Genomic_DNA"/>
</dbReference>
<organism evidence="1 2">
    <name type="scientific">Diplocarpon coronariae</name>
    <dbReference type="NCBI Taxonomy" id="2795749"/>
    <lineage>
        <taxon>Eukaryota</taxon>
        <taxon>Fungi</taxon>
        <taxon>Dikarya</taxon>
        <taxon>Ascomycota</taxon>
        <taxon>Pezizomycotina</taxon>
        <taxon>Leotiomycetes</taxon>
        <taxon>Helotiales</taxon>
        <taxon>Drepanopezizaceae</taxon>
        <taxon>Diplocarpon</taxon>
    </lineage>
</organism>
<sequence length="131" mass="14817">MKFELCWSKVLMALENPLLEQAVPMLVSRQGQFRSWAADLYCRIRRVQVGGHPRSLLAETGWKCNADVVPSSMVLQIQMSATDAEIQLEHTRKMRVLVMALPLHTPSTCIFSWSAPLSGREDRHDGPKLSK</sequence>
<name>A0A218YZH7_9HELO</name>
<comment type="caution">
    <text evidence="1">The sequence shown here is derived from an EMBL/GenBank/DDBJ whole genome shotgun (WGS) entry which is preliminary data.</text>
</comment>
<protein>
    <submittedName>
        <fullName evidence="1">Uncharacterized protein</fullName>
    </submittedName>
</protein>
<dbReference type="InParanoid" id="A0A218YZH7"/>
<evidence type="ECO:0000313" key="1">
    <source>
        <dbReference type="EMBL" id="OWP01207.1"/>
    </source>
</evidence>
<reference evidence="1 2" key="1">
    <citation type="submission" date="2017-04" db="EMBL/GenBank/DDBJ databases">
        <title>Draft genome sequence of Marssonina coronaria NL1: causal agent of apple blotch.</title>
        <authorList>
            <person name="Cheng Q."/>
        </authorList>
    </citation>
    <scope>NUCLEOTIDE SEQUENCE [LARGE SCALE GENOMIC DNA]</scope>
    <source>
        <strain evidence="1 2">NL1</strain>
    </source>
</reference>
<gene>
    <name evidence="1" type="ORF">B2J93_5487</name>
</gene>
<dbReference type="Proteomes" id="UP000242519">
    <property type="component" value="Unassembled WGS sequence"/>
</dbReference>
<dbReference type="AlphaFoldDB" id="A0A218YZH7"/>
<accession>A0A218YZH7</accession>